<feature type="transmembrane region" description="Helical" evidence="2">
    <location>
        <begin position="68"/>
        <end position="87"/>
    </location>
</feature>
<dbReference type="GO" id="GO:0009103">
    <property type="term" value="P:lipopolysaccharide biosynthetic process"/>
    <property type="evidence" value="ECO:0007669"/>
    <property type="project" value="TreeGrafter"/>
</dbReference>
<proteinExistence type="predicted"/>
<reference evidence="3 4" key="1">
    <citation type="submission" date="2020-08" db="EMBL/GenBank/DDBJ databases">
        <title>Genomic Encyclopedia of Type Strains, Phase IV (KMG-IV): sequencing the most valuable type-strain genomes for metagenomic binning, comparative biology and taxonomic classification.</title>
        <authorList>
            <person name="Goeker M."/>
        </authorList>
    </citation>
    <scope>NUCLEOTIDE SEQUENCE [LARGE SCALE GENOMIC DNA]</scope>
    <source>
        <strain evidence="3 4">DSM 26963</strain>
    </source>
</reference>
<accession>A0A7W8D2Y1</accession>
<dbReference type="SUPFAM" id="SSF53756">
    <property type="entry name" value="UDP-Glycosyltransferase/glycogen phosphorylase"/>
    <property type="match status" value="1"/>
</dbReference>
<sequence>MILVDKIKSKKVLFITSKQIEYIRNVQEIDILKQNASEVKIIGSSSKNYFIRLISTYFKLLFTRKKSFDYIFIGFSPQLFFFFYPFLDSNKLIIDFFISVYDTFIDDRKKVKEGSLISKLMHWVDSYCIRYANLIIVDTKADRDYFSKEFNVSPTKFEVIYLKADTSIYDPNNYPVKIKQKNHLDVLYFGSILPLQGIEVILDTIKSLRNDSRLHFVIVGPIDKKFNLNKEEYPNATFFSWLSQKDLAAQIANSDICLAGHFSGDIGKADRTIAGKTYIYKAMKKPVILGDSRANKELFTEDSMNFYVKRGDSDDLKNKLLEILNTK</sequence>
<dbReference type="EMBL" id="JACHHD010000009">
    <property type="protein sequence ID" value="MBB5185014.1"/>
    <property type="molecule type" value="Genomic_DNA"/>
</dbReference>
<evidence type="ECO:0000256" key="2">
    <source>
        <dbReference type="SAM" id="Phobius"/>
    </source>
</evidence>
<keyword evidence="1 3" id="KW-0808">Transferase</keyword>
<dbReference type="Pfam" id="PF13692">
    <property type="entry name" value="Glyco_trans_1_4"/>
    <property type="match status" value="1"/>
</dbReference>
<dbReference type="Gene3D" id="3.40.50.2000">
    <property type="entry name" value="Glycogen Phosphorylase B"/>
    <property type="match status" value="1"/>
</dbReference>
<gene>
    <name evidence="3" type="ORF">HNQ43_001062</name>
</gene>
<dbReference type="GO" id="GO:0016757">
    <property type="term" value="F:glycosyltransferase activity"/>
    <property type="evidence" value="ECO:0007669"/>
    <property type="project" value="TreeGrafter"/>
</dbReference>
<keyword evidence="2" id="KW-0812">Transmembrane</keyword>
<dbReference type="AlphaFoldDB" id="A0A7W8D2Y1"/>
<evidence type="ECO:0000313" key="3">
    <source>
        <dbReference type="EMBL" id="MBB5185014.1"/>
    </source>
</evidence>
<comment type="caution">
    <text evidence="3">The sequence shown here is derived from an EMBL/GenBank/DDBJ whole genome shotgun (WGS) entry which is preliminary data.</text>
</comment>
<dbReference type="Proteomes" id="UP000521313">
    <property type="component" value="Unassembled WGS sequence"/>
</dbReference>
<evidence type="ECO:0000313" key="4">
    <source>
        <dbReference type="Proteomes" id="UP000521313"/>
    </source>
</evidence>
<name>A0A7W8D2Y1_9FIRM</name>
<dbReference type="PANTHER" id="PTHR46401:SF2">
    <property type="entry name" value="GLYCOSYLTRANSFERASE WBBK-RELATED"/>
    <property type="match status" value="1"/>
</dbReference>
<protein>
    <submittedName>
        <fullName evidence="3">Glycosyltransferase involved in cell wall biosynthesis</fullName>
    </submittedName>
</protein>
<keyword evidence="2" id="KW-0472">Membrane</keyword>
<keyword evidence="2" id="KW-1133">Transmembrane helix</keyword>
<dbReference type="RefSeq" id="WP_183375495.1">
    <property type="nucleotide sequence ID" value="NZ_CAWVLV010000039.1"/>
</dbReference>
<dbReference type="PANTHER" id="PTHR46401">
    <property type="entry name" value="GLYCOSYLTRANSFERASE WBBK-RELATED"/>
    <property type="match status" value="1"/>
</dbReference>
<evidence type="ECO:0000256" key="1">
    <source>
        <dbReference type="ARBA" id="ARBA00022679"/>
    </source>
</evidence>
<organism evidence="3 4">
    <name type="scientific">Faecalicoccus acidiformans</name>
    <dbReference type="NCBI Taxonomy" id="915173"/>
    <lineage>
        <taxon>Bacteria</taxon>
        <taxon>Bacillati</taxon>
        <taxon>Bacillota</taxon>
        <taxon>Erysipelotrichia</taxon>
        <taxon>Erysipelotrichales</taxon>
        <taxon>Erysipelotrichaceae</taxon>
        <taxon>Faecalicoccus</taxon>
    </lineage>
</organism>